<dbReference type="FunFam" id="3.40.50.300:FF:000287">
    <property type="entry name" value="Multidrug ABC transporter ATP-binding protein"/>
    <property type="match status" value="1"/>
</dbReference>
<keyword evidence="3 9" id="KW-0812">Transmembrane</keyword>
<feature type="transmembrane region" description="Helical" evidence="9">
    <location>
        <begin position="314"/>
        <end position="333"/>
    </location>
</feature>
<dbReference type="SUPFAM" id="SSF52540">
    <property type="entry name" value="P-loop containing nucleoside triphosphate hydrolases"/>
    <property type="match status" value="1"/>
</dbReference>
<dbReference type="AlphaFoldDB" id="A0A952FJ84"/>
<dbReference type="Gene3D" id="1.20.1560.10">
    <property type="entry name" value="ABC transporter type 1, transmembrane domain"/>
    <property type="match status" value="1"/>
</dbReference>
<keyword evidence="6 9" id="KW-1133">Transmembrane helix</keyword>
<dbReference type="GO" id="GO:0005886">
    <property type="term" value="C:plasma membrane"/>
    <property type="evidence" value="ECO:0007669"/>
    <property type="project" value="UniProtKB-SubCell"/>
</dbReference>
<feature type="transmembrane region" description="Helical" evidence="9">
    <location>
        <begin position="205"/>
        <end position="224"/>
    </location>
</feature>
<evidence type="ECO:0000313" key="12">
    <source>
        <dbReference type="EMBL" id="MBW8725381.1"/>
    </source>
</evidence>
<name>A0A952FJ84_9PROT</name>
<evidence type="ECO:0000256" key="8">
    <source>
        <dbReference type="SAM" id="MobiDB-lite"/>
    </source>
</evidence>
<dbReference type="SMART" id="SM00382">
    <property type="entry name" value="AAA"/>
    <property type="match status" value="1"/>
</dbReference>
<dbReference type="GO" id="GO:0016887">
    <property type="term" value="F:ATP hydrolysis activity"/>
    <property type="evidence" value="ECO:0007669"/>
    <property type="project" value="InterPro"/>
</dbReference>
<feature type="transmembrane region" description="Helical" evidence="9">
    <location>
        <begin position="174"/>
        <end position="199"/>
    </location>
</feature>
<dbReference type="PANTHER" id="PTHR43394:SF1">
    <property type="entry name" value="ATP-BINDING CASSETTE SUB-FAMILY B MEMBER 10, MITOCHONDRIAL"/>
    <property type="match status" value="1"/>
</dbReference>
<keyword evidence="7 9" id="KW-0472">Membrane</keyword>
<evidence type="ECO:0000256" key="9">
    <source>
        <dbReference type="SAM" id="Phobius"/>
    </source>
</evidence>
<dbReference type="InterPro" id="IPR003439">
    <property type="entry name" value="ABC_transporter-like_ATP-bd"/>
</dbReference>
<keyword evidence="2" id="KW-0813">Transport</keyword>
<evidence type="ECO:0000259" key="10">
    <source>
        <dbReference type="PROSITE" id="PS50893"/>
    </source>
</evidence>
<dbReference type="GO" id="GO:0090374">
    <property type="term" value="P:oligopeptide export from mitochondrion"/>
    <property type="evidence" value="ECO:0007669"/>
    <property type="project" value="TreeGrafter"/>
</dbReference>
<gene>
    <name evidence="12" type="ORF">JF625_09545</name>
</gene>
<reference evidence="12" key="1">
    <citation type="submission" date="2020-06" db="EMBL/GenBank/DDBJ databases">
        <title>Stable isotope informed genome-resolved metagenomics uncovers potential trophic interactions in rhizosphere soil.</title>
        <authorList>
            <person name="Starr E.P."/>
            <person name="Shi S."/>
            <person name="Blazewicz S.J."/>
            <person name="Koch B.J."/>
            <person name="Probst A.J."/>
            <person name="Hungate B.A."/>
            <person name="Pett-Ridge J."/>
            <person name="Firestone M.K."/>
            <person name="Banfield J.F."/>
        </authorList>
    </citation>
    <scope>NUCLEOTIDE SEQUENCE</scope>
    <source>
        <strain evidence="12">YM_69_17</strain>
    </source>
</reference>
<dbReference type="PROSITE" id="PS50893">
    <property type="entry name" value="ABC_TRANSPORTER_2"/>
    <property type="match status" value="1"/>
</dbReference>
<evidence type="ECO:0000256" key="1">
    <source>
        <dbReference type="ARBA" id="ARBA00004651"/>
    </source>
</evidence>
<dbReference type="PANTHER" id="PTHR43394">
    <property type="entry name" value="ATP-DEPENDENT PERMEASE MDL1, MITOCHONDRIAL"/>
    <property type="match status" value="1"/>
</dbReference>
<comment type="caution">
    <text evidence="12">The sequence shown here is derived from an EMBL/GenBank/DDBJ whole genome shotgun (WGS) entry which is preliminary data.</text>
</comment>
<dbReference type="InterPro" id="IPR011527">
    <property type="entry name" value="ABC1_TM_dom"/>
</dbReference>
<dbReference type="InterPro" id="IPR003593">
    <property type="entry name" value="AAA+_ATPase"/>
</dbReference>
<dbReference type="SUPFAM" id="SSF90123">
    <property type="entry name" value="ABC transporter transmembrane region"/>
    <property type="match status" value="1"/>
</dbReference>
<dbReference type="InterPro" id="IPR017871">
    <property type="entry name" value="ABC_transporter-like_CS"/>
</dbReference>
<comment type="subcellular location">
    <subcellularLocation>
        <location evidence="1">Cell membrane</location>
        <topology evidence="1">Multi-pass membrane protein</topology>
    </subcellularLocation>
</comment>
<feature type="domain" description="ABC transmembrane type-1" evidence="11">
    <location>
        <begin position="66"/>
        <end position="348"/>
    </location>
</feature>
<evidence type="ECO:0000256" key="5">
    <source>
        <dbReference type="ARBA" id="ARBA00022840"/>
    </source>
</evidence>
<dbReference type="Pfam" id="PF00005">
    <property type="entry name" value="ABC_tran"/>
    <property type="match status" value="1"/>
</dbReference>
<dbReference type="CDD" id="cd18552">
    <property type="entry name" value="ABC_6TM_MsbA_like"/>
    <property type="match status" value="1"/>
</dbReference>
<evidence type="ECO:0000256" key="3">
    <source>
        <dbReference type="ARBA" id="ARBA00022692"/>
    </source>
</evidence>
<keyword evidence="5 12" id="KW-0067">ATP-binding</keyword>
<dbReference type="EMBL" id="JAEKLZ010000169">
    <property type="protein sequence ID" value="MBW8725381.1"/>
    <property type="molecule type" value="Genomic_DNA"/>
</dbReference>
<dbReference type="GO" id="GO:0015421">
    <property type="term" value="F:ABC-type oligopeptide transporter activity"/>
    <property type="evidence" value="ECO:0007669"/>
    <property type="project" value="TreeGrafter"/>
</dbReference>
<organism evidence="12 13">
    <name type="scientific">Inquilinus limosus</name>
    <dbReference type="NCBI Taxonomy" id="171674"/>
    <lineage>
        <taxon>Bacteria</taxon>
        <taxon>Pseudomonadati</taxon>
        <taxon>Pseudomonadota</taxon>
        <taxon>Alphaproteobacteria</taxon>
        <taxon>Rhodospirillales</taxon>
        <taxon>Rhodospirillaceae</taxon>
        <taxon>Inquilinus</taxon>
    </lineage>
</organism>
<feature type="region of interest" description="Disordered" evidence="8">
    <location>
        <begin position="1"/>
        <end position="24"/>
    </location>
</feature>
<dbReference type="InterPro" id="IPR036640">
    <property type="entry name" value="ABC1_TM_sf"/>
</dbReference>
<feature type="transmembrane region" description="Helical" evidence="9">
    <location>
        <begin position="65"/>
        <end position="86"/>
    </location>
</feature>
<keyword evidence="4" id="KW-0547">Nucleotide-binding</keyword>
<feature type="transmembrane region" description="Helical" evidence="9">
    <location>
        <begin position="101"/>
        <end position="122"/>
    </location>
</feature>
<feature type="transmembrane region" description="Helical" evidence="9">
    <location>
        <begin position="288"/>
        <end position="308"/>
    </location>
</feature>
<dbReference type="InterPro" id="IPR027417">
    <property type="entry name" value="P-loop_NTPase"/>
</dbReference>
<dbReference type="Gene3D" id="3.40.50.300">
    <property type="entry name" value="P-loop containing nucleotide triphosphate hydrolases"/>
    <property type="match status" value="1"/>
</dbReference>
<feature type="domain" description="ABC transporter" evidence="10">
    <location>
        <begin position="382"/>
        <end position="616"/>
    </location>
</feature>
<protein>
    <submittedName>
        <fullName evidence="12">ABC transporter ATP-binding protein</fullName>
    </submittedName>
</protein>
<accession>A0A952FJ84</accession>
<dbReference type="Proteomes" id="UP000700706">
    <property type="component" value="Unassembled WGS sequence"/>
</dbReference>
<dbReference type="Pfam" id="PF00664">
    <property type="entry name" value="ABC_membrane"/>
    <property type="match status" value="1"/>
</dbReference>
<evidence type="ECO:0000256" key="4">
    <source>
        <dbReference type="ARBA" id="ARBA00022741"/>
    </source>
</evidence>
<proteinExistence type="predicted"/>
<evidence type="ECO:0000256" key="7">
    <source>
        <dbReference type="ARBA" id="ARBA00023136"/>
    </source>
</evidence>
<evidence type="ECO:0000259" key="11">
    <source>
        <dbReference type="PROSITE" id="PS50929"/>
    </source>
</evidence>
<evidence type="ECO:0000256" key="6">
    <source>
        <dbReference type="ARBA" id="ARBA00022989"/>
    </source>
</evidence>
<evidence type="ECO:0000313" key="13">
    <source>
        <dbReference type="Proteomes" id="UP000700706"/>
    </source>
</evidence>
<dbReference type="InterPro" id="IPR039421">
    <property type="entry name" value="Type_1_exporter"/>
</dbReference>
<dbReference type="PROSITE" id="PS00211">
    <property type="entry name" value="ABC_TRANSPORTER_1"/>
    <property type="match status" value="1"/>
</dbReference>
<dbReference type="PROSITE" id="PS50929">
    <property type="entry name" value="ABC_TM1F"/>
    <property type="match status" value="1"/>
</dbReference>
<dbReference type="GO" id="GO:0005524">
    <property type="term" value="F:ATP binding"/>
    <property type="evidence" value="ECO:0007669"/>
    <property type="project" value="UniProtKB-KW"/>
</dbReference>
<evidence type="ECO:0000256" key="2">
    <source>
        <dbReference type="ARBA" id="ARBA00022448"/>
    </source>
</evidence>
<sequence length="632" mass="68673">MVPVSGTGRKVEAEPGAWFNGAPDTSTRITLAKRKDKKPQPRRLSDREISQRLLRNYIRPHWPKVALALFCMALTAAATAASAWVMKPVIDGIFTDRNGALLWPLATAVMVIFVVKAVTGYAQGVILNNVGRLIIAELQVRMFRNRVRADLAAFHETTSGRMVSHFTNDVQSMYGAVATGITGFGRDLLSLVALVGVMFYTDIELAAVTFIIFPLTVIPVMQIGRRIRKITGKTFTQYGSLNNHLGQVFQGIRHVKAYNAEERETGRAAKIINEVSRLRQKAMRVSSATNPILEILSGVAIVIVILYGGNEVITGSRTTGSFFAFIAALLMVYEPLKRLANLHNTLSSGFAAAERVFETIDSVPAIRDAPDAMALTECRGRITLDDVHFSYSARIPALRGVTLEVPAGKTAALVGPSGAGKSTILNLIPRFYDATQGTVAIDGHDVRALTLHSLRDHMALVSQEVTLFDDTVRANIAYSRPSATQEEVEAAAQAAAAHEFIQRLPKGYDTMVGEQGVKLSGGQRQRLSIARAMLKNAPILLLDEATSALDTESERQVQAALTQLMAGRTTLMIAHRLSTVRNADLIYVLDHGRVAEVGSHAELIASGGLYARLWAMQTADDDELAAMSAEPM</sequence>